<gene>
    <name evidence="1" type="ORF">ADUPG1_004590</name>
</gene>
<organism evidence="1 2">
    <name type="scientific">Aduncisulcus paluster</name>
    <dbReference type="NCBI Taxonomy" id="2918883"/>
    <lineage>
        <taxon>Eukaryota</taxon>
        <taxon>Metamonada</taxon>
        <taxon>Carpediemonas-like organisms</taxon>
        <taxon>Aduncisulcus</taxon>
    </lineage>
</organism>
<sequence length="104" mass="12101">FDKAIAWYDENPSLHNLKVLFTLYRNGYTIESTDPYIELGGVDTAKALTYLREIIDKYGENSDNLSELARVYRTLGMYAEEEDVRRKLIESNKASIYDYIALFD</sequence>
<protein>
    <recommendedName>
        <fullName evidence="3">Sel1 repeat family protein</fullName>
    </recommendedName>
</protein>
<dbReference type="Gene3D" id="1.25.40.10">
    <property type="entry name" value="Tetratricopeptide repeat domain"/>
    <property type="match status" value="1"/>
</dbReference>
<evidence type="ECO:0000313" key="2">
    <source>
        <dbReference type="Proteomes" id="UP001057375"/>
    </source>
</evidence>
<comment type="caution">
    <text evidence="1">The sequence shown here is derived from an EMBL/GenBank/DDBJ whole genome shotgun (WGS) entry which is preliminary data.</text>
</comment>
<evidence type="ECO:0008006" key="3">
    <source>
        <dbReference type="Google" id="ProtNLM"/>
    </source>
</evidence>
<keyword evidence="2" id="KW-1185">Reference proteome</keyword>
<dbReference type="Proteomes" id="UP001057375">
    <property type="component" value="Unassembled WGS sequence"/>
</dbReference>
<evidence type="ECO:0000313" key="1">
    <source>
        <dbReference type="EMBL" id="GKT24427.1"/>
    </source>
</evidence>
<accession>A0ABQ5K3N9</accession>
<feature type="non-terminal residue" evidence="1">
    <location>
        <position position="1"/>
    </location>
</feature>
<dbReference type="InterPro" id="IPR011990">
    <property type="entry name" value="TPR-like_helical_dom_sf"/>
</dbReference>
<reference evidence="1" key="1">
    <citation type="submission" date="2022-03" db="EMBL/GenBank/DDBJ databases">
        <title>Draft genome sequence of Aduncisulcus paluster, a free-living microaerophilic Fornicata.</title>
        <authorList>
            <person name="Yuyama I."/>
            <person name="Kume K."/>
            <person name="Tamura T."/>
            <person name="Inagaki Y."/>
            <person name="Hashimoto T."/>
        </authorList>
    </citation>
    <scope>NUCLEOTIDE SEQUENCE</scope>
    <source>
        <strain evidence="1">NY0171</strain>
    </source>
</reference>
<proteinExistence type="predicted"/>
<feature type="non-terminal residue" evidence="1">
    <location>
        <position position="104"/>
    </location>
</feature>
<dbReference type="EMBL" id="BQXS01006998">
    <property type="protein sequence ID" value="GKT24427.1"/>
    <property type="molecule type" value="Genomic_DNA"/>
</dbReference>
<name>A0ABQ5K3N9_9EUKA</name>